<evidence type="ECO:0000313" key="5">
    <source>
        <dbReference type="Proteomes" id="UP000049495"/>
    </source>
</evidence>
<dbReference type="Proteomes" id="UP000049077">
    <property type="component" value="Unassembled WGS sequence"/>
</dbReference>
<evidence type="ECO:0000313" key="3">
    <source>
        <dbReference type="EMBL" id="CDT21105.1"/>
    </source>
</evidence>
<dbReference type="InterPro" id="IPR051606">
    <property type="entry name" value="Polyketide_Oxido-like"/>
</dbReference>
<dbReference type="InterPro" id="IPR016040">
    <property type="entry name" value="NAD(P)-bd_dom"/>
</dbReference>
<dbReference type="Gene3D" id="3.40.50.720">
    <property type="entry name" value="NAD(P)-binding Rossmann-like Domain"/>
    <property type="match status" value="1"/>
</dbReference>
<dbReference type="AlphaFoldDB" id="A0A0T7D1X5"/>
<name>A0A0T7D1X5_9VIBR</name>
<dbReference type="PANTHER" id="PTHR43355">
    <property type="entry name" value="FLAVIN REDUCTASE (NADPH)"/>
    <property type="match status" value="1"/>
</dbReference>
<dbReference type="InterPro" id="IPR036291">
    <property type="entry name" value="NAD(P)-bd_dom_sf"/>
</dbReference>
<protein>
    <submittedName>
        <fullName evidence="3">NADH-flavin reductase</fullName>
    </submittedName>
</protein>
<evidence type="ECO:0000313" key="2">
    <source>
        <dbReference type="EMBL" id="CDS98343.1"/>
    </source>
</evidence>
<dbReference type="PANTHER" id="PTHR43355:SF2">
    <property type="entry name" value="FLAVIN REDUCTASE (NADPH)"/>
    <property type="match status" value="1"/>
</dbReference>
<dbReference type="RefSeq" id="WP_048659028.1">
    <property type="nucleotide sequence ID" value="NZ_CAWMAN010000030.1"/>
</dbReference>
<dbReference type="Proteomes" id="UP000049495">
    <property type="component" value="Unassembled WGS sequence"/>
</dbReference>
<dbReference type="EMBL" id="CCJV01000076">
    <property type="protein sequence ID" value="CDT21105.1"/>
    <property type="molecule type" value="Genomic_DNA"/>
</dbReference>
<dbReference type="EMBL" id="CCJX01000031">
    <property type="protein sequence ID" value="CDS98343.1"/>
    <property type="molecule type" value="Genomic_DNA"/>
</dbReference>
<dbReference type="Pfam" id="PF13460">
    <property type="entry name" value="NAD_binding_10"/>
    <property type="match status" value="1"/>
</dbReference>
<proteinExistence type="predicted"/>
<evidence type="ECO:0000313" key="4">
    <source>
        <dbReference type="Proteomes" id="UP000049077"/>
    </source>
</evidence>
<accession>A0A0T7D1X5</accession>
<gene>
    <name evidence="2" type="ORF">VCR4J5_1260148</name>
    <name evidence="3" type="ORF">VCR5J5_180021</name>
</gene>
<dbReference type="SUPFAM" id="SSF51735">
    <property type="entry name" value="NAD(P)-binding Rossmann-fold domains"/>
    <property type="match status" value="1"/>
</dbReference>
<feature type="domain" description="NAD(P)-binding" evidence="1">
    <location>
        <begin position="7"/>
        <end position="196"/>
    </location>
</feature>
<evidence type="ECO:0000259" key="1">
    <source>
        <dbReference type="Pfam" id="PF13460"/>
    </source>
</evidence>
<organism evidence="3 5">
    <name type="scientific">Vibrio crassostreae</name>
    <dbReference type="NCBI Taxonomy" id="246167"/>
    <lineage>
        <taxon>Bacteria</taxon>
        <taxon>Pseudomonadati</taxon>
        <taxon>Pseudomonadota</taxon>
        <taxon>Gammaproteobacteria</taxon>
        <taxon>Vibrionales</taxon>
        <taxon>Vibrionaceae</taxon>
        <taxon>Vibrio</taxon>
    </lineage>
</organism>
<dbReference type="GO" id="GO:0016646">
    <property type="term" value="F:oxidoreductase activity, acting on the CH-NH group of donors, NAD or NADP as acceptor"/>
    <property type="evidence" value="ECO:0007669"/>
    <property type="project" value="TreeGrafter"/>
</dbReference>
<comment type="caution">
    <text evidence="3">The sequence shown here is derived from an EMBL/GenBank/DDBJ whole genome shotgun (WGS) entry which is preliminary data.</text>
</comment>
<sequence>MKIAVLGASGWIGSHIAQEAQSRGHDVVAVVRDADRVETKGIEVRSFDLQDEAASLANALSGVDAVITSIGGRALGNHEIVKNTAAKLLATLPSIGIERLLWVGGAGSLEVAPNVPLVTVPDFPADYKNEALAQGEALEVFKQSNSEVNWTFVSPAAEIFPGEKLSTYRTGGDQLLTDEDGNSKISVSDYAIAMIDELEAGKFPRQRIGVAY</sequence>
<keyword evidence="4" id="KW-1185">Reference proteome</keyword>
<dbReference type="OrthoDB" id="7352421at2"/>
<dbReference type="CDD" id="cd05244">
    <property type="entry name" value="BVR-B_like_SDR_a"/>
    <property type="match status" value="1"/>
</dbReference>
<reference evidence="5" key="1">
    <citation type="submission" date="2014-06" db="EMBL/GenBank/DDBJ databases">
        <authorList>
            <person name="Le Roux Frederique"/>
        </authorList>
    </citation>
    <scope>NUCLEOTIDE SEQUENCE [LARGE SCALE GENOMIC DNA]</scope>
    <source>
        <strain evidence="5">J5-5</strain>
    </source>
</reference>
<reference evidence="3 4" key="2">
    <citation type="submission" date="2014-06" db="EMBL/GenBank/DDBJ databases">
        <authorList>
            <person name="Le Roux F."/>
        </authorList>
    </citation>
    <scope>NUCLEOTIDE SEQUENCE</scope>
    <source>
        <strain evidence="2 4">J5-4</strain>
        <strain evidence="3">J5-5</strain>
    </source>
</reference>